<evidence type="ECO:0000256" key="1">
    <source>
        <dbReference type="SAM" id="SignalP"/>
    </source>
</evidence>
<evidence type="ECO:0000313" key="6">
    <source>
        <dbReference type="Proteomes" id="UP000183385"/>
    </source>
</evidence>
<dbReference type="Proteomes" id="UP000077748">
    <property type="component" value="Chromosome"/>
</dbReference>
<dbReference type="STRING" id="53408.A9C11_28180"/>
<keyword evidence="6" id="KW-1185">Reference proteome</keyword>
<evidence type="ECO:0000313" key="5">
    <source>
        <dbReference type="Proteomes" id="UP000077748"/>
    </source>
</evidence>
<dbReference type="PROSITE" id="PS51257">
    <property type="entry name" value="PROKAR_LIPOPROTEIN"/>
    <property type="match status" value="1"/>
</dbReference>
<dbReference type="EMBL" id="FOLS01000024">
    <property type="protein sequence ID" value="SFD38541.1"/>
    <property type="molecule type" value="Genomic_DNA"/>
</dbReference>
<reference evidence="4 6" key="2">
    <citation type="submission" date="2016-10" db="EMBL/GenBank/DDBJ databases">
        <authorList>
            <person name="Varghese N."/>
            <person name="Submissions S."/>
        </authorList>
    </citation>
    <scope>NUCLEOTIDE SEQUENCE [LARGE SCALE GENOMIC DNA]</scope>
    <source>
        <strain evidence="4 6">LMG 18378</strain>
    </source>
</reference>
<dbReference type="Proteomes" id="UP000183385">
    <property type="component" value="Unassembled WGS sequence"/>
</dbReference>
<evidence type="ECO:0000313" key="3">
    <source>
        <dbReference type="EMBL" id="MDF3841655.1"/>
    </source>
</evidence>
<dbReference type="EMBL" id="CP015878">
    <property type="protein sequence ID" value="ANI17626.1"/>
    <property type="molecule type" value="Genomic_DNA"/>
</dbReference>
<evidence type="ECO:0000313" key="4">
    <source>
        <dbReference type="EMBL" id="SFD38541.1"/>
    </source>
</evidence>
<evidence type="ECO:0008006" key="7">
    <source>
        <dbReference type="Google" id="ProtNLM"/>
    </source>
</evidence>
<sequence length="68" mass="7283">MPRLPALVLALLALSGCAGQSSYNLGAIESPVKESFGLDDVERQPMMGAQFQQQGGFSSQQQRLLMGQ</sequence>
<dbReference type="EMBL" id="JARJLR010000156">
    <property type="protein sequence ID" value="MDF3841655.1"/>
    <property type="molecule type" value="Genomic_DNA"/>
</dbReference>
<dbReference type="AlphaFoldDB" id="A0A127N0C7"/>
<organism evidence="2 5">
    <name type="scientific">Pseudomonas citronellolis</name>
    <dbReference type="NCBI Taxonomy" id="53408"/>
    <lineage>
        <taxon>Bacteria</taxon>
        <taxon>Pseudomonadati</taxon>
        <taxon>Pseudomonadota</taxon>
        <taxon>Gammaproteobacteria</taxon>
        <taxon>Pseudomonadales</taxon>
        <taxon>Pseudomonadaceae</taxon>
        <taxon>Pseudomonas</taxon>
    </lineage>
</organism>
<keyword evidence="1" id="KW-0732">Signal</keyword>
<feature type="chain" id="PRO_5011872431" description="Lipoprotein" evidence="1">
    <location>
        <begin position="21"/>
        <end position="68"/>
    </location>
</feature>
<dbReference type="GeneID" id="72998509"/>
<reference evidence="2 5" key="1">
    <citation type="submission" date="2016-05" db="EMBL/GenBank/DDBJ databases">
        <title>Genome Sequence of Pseudomonas citronellolis Strain SJTE-3, an Estrogens and Persistent Organic Pollutants degradation strain.</title>
        <authorList>
            <person name="Liang R."/>
        </authorList>
    </citation>
    <scope>NUCLEOTIDE SEQUENCE [LARGE SCALE GENOMIC DNA]</scope>
    <source>
        <strain evidence="2 5">SJTE-3</strain>
    </source>
</reference>
<feature type="signal peptide" evidence="1">
    <location>
        <begin position="1"/>
        <end position="20"/>
    </location>
</feature>
<name>A0A127N0C7_9PSED</name>
<dbReference type="RefSeq" id="WP_009613244.1">
    <property type="nucleotide sequence ID" value="NZ_BDGS01000001.1"/>
</dbReference>
<dbReference type="OrthoDB" id="6902854at2"/>
<proteinExistence type="predicted"/>
<evidence type="ECO:0000313" key="2">
    <source>
        <dbReference type="EMBL" id="ANI17626.1"/>
    </source>
</evidence>
<dbReference type="Proteomes" id="UP001220662">
    <property type="component" value="Unassembled WGS sequence"/>
</dbReference>
<reference evidence="3" key="3">
    <citation type="submission" date="2023-03" db="EMBL/GenBank/DDBJ databases">
        <title>Draft assemblies of triclosan tolerant bacteria isolated from returned activated sludge.</title>
        <authorList>
            <person name="Van Hamelsveld S."/>
        </authorList>
    </citation>
    <scope>NUCLEOTIDE SEQUENCE</scope>
    <source>
        <strain evidence="3">GW210015_S63</strain>
    </source>
</reference>
<gene>
    <name evidence="2" type="ORF">A9C11_28180</name>
    <name evidence="3" type="ORF">P3W55_08000</name>
    <name evidence="4" type="ORF">SAMN05216577_12472</name>
</gene>
<dbReference type="KEGG" id="pcq:PcP3B5_55510"/>
<accession>A0A127N0C7</accession>
<protein>
    <recommendedName>
        <fullName evidence="7">Lipoprotein</fullName>
    </recommendedName>
</protein>